<dbReference type="CDD" id="cd00377">
    <property type="entry name" value="ICL_PEPM"/>
    <property type="match status" value="1"/>
</dbReference>
<sequence length="305" mass="31550">MADAADGARTPAARLRALLAAAPADGPVLAPGAYDALSARLVADAGFSCVYMTGFGTTASLIGQPDIGLLGAAEMADNARRIAAVIGDVPLIADADTGYGNALNVARTVDTYERAGVAGIQLEDQVTPKRCGHMGGKEVISTAEMAGKIRAACEARRDPDTVIIARTDAVATDGVDEALDRARAYRDAGADVLFVEAPTGEADIEKIAGALAGGTPLLFNWAEGGRTPPLTLPRLRELGFSLVLYPIGTLLAATAGVRSLLETLRRDGTPAAALGSPQQMTLPGFDEFTELVGLSAIREREARYS</sequence>
<reference evidence="5 6" key="1">
    <citation type="submission" date="2019-02" db="EMBL/GenBank/DDBJ databases">
        <title>Sequencing the genomes of 1000 actinobacteria strains.</title>
        <authorList>
            <person name="Klenk H.-P."/>
        </authorList>
    </citation>
    <scope>NUCLEOTIDE SEQUENCE [LARGE SCALE GENOMIC DNA]</scope>
    <source>
        <strain evidence="5 6">DSM 45779</strain>
    </source>
</reference>
<dbReference type="RefSeq" id="WP_130289208.1">
    <property type="nucleotide sequence ID" value="NZ_SHKL01000001.1"/>
</dbReference>
<evidence type="ECO:0000256" key="2">
    <source>
        <dbReference type="ARBA" id="ARBA00051150"/>
    </source>
</evidence>
<dbReference type="Proteomes" id="UP000291591">
    <property type="component" value="Unassembled WGS sequence"/>
</dbReference>
<organism evidence="5 6">
    <name type="scientific">Pseudonocardia sediminis</name>
    <dbReference type="NCBI Taxonomy" id="1397368"/>
    <lineage>
        <taxon>Bacteria</taxon>
        <taxon>Bacillati</taxon>
        <taxon>Actinomycetota</taxon>
        <taxon>Actinomycetes</taxon>
        <taxon>Pseudonocardiales</taxon>
        <taxon>Pseudonocardiaceae</taxon>
        <taxon>Pseudonocardia</taxon>
    </lineage>
</organism>
<dbReference type="InterPro" id="IPR040442">
    <property type="entry name" value="Pyrv_kinase-like_dom_sf"/>
</dbReference>
<dbReference type="OrthoDB" id="9771433at2"/>
<protein>
    <recommendedName>
        <fullName evidence="4">2-methylisocitrate lyase</fullName>
    </recommendedName>
</protein>
<dbReference type="GO" id="GO:0046421">
    <property type="term" value="F:methylisocitrate lyase activity"/>
    <property type="evidence" value="ECO:0007669"/>
    <property type="project" value="UniProtKB-ARBA"/>
</dbReference>
<comment type="function">
    <text evidence="3">Involved in the methylcitric acid cycle. Catalyzes the cleavage of 2-methylisocitrate to yield pyruvate and succinate.</text>
</comment>
<dbReference type="InterPro" id="IPR015813">
    <property type="entry name" value="Pyrv/PenolPyrv_kinase-like_dom"/>
</dbReference>
<dbReference type="PANTHER" id="PTHR42905:SF5">
    <property type="entry name" value="CARBOXYVINYL-CARBOXYPHOSPHONATE PHOSPHORYLMUTASE, CHLOROPLASTIC"/>
    <property type="match status" value="1"/>
</dbReference>
<evidence type="ECO:0000256" key="3">
    <source>
        <dbReference type="ARBA" id="ARBA00058526"/>
    </source>
</evidence>
<keyword evidence="6" id="KW-1185">Reference proteome</keyword>
<dbReference type="Gene3D" id="3.20.20.60">
    <property type="entry name" value="Phosphoenolpyruvate-binding domains"/>
    <property type="match status" value="1"/>
</dbReference>
<dbReference type="AlphaFoldDB" id="A0A4V2FQK4"/>
<evidence type="ECO:0000256" key="1">
    <source>
        <dbReference type="ARBA" id="ARBA00009282"/>
    </source>
</evidence>
<dbReference type="InterPro" id="IPR039556">
    <property type="entry name" value="ICL/PEPM"/>
</dbReference>
<dbReference type="EMBL" id="SHKL01000001">
    <property type="protein sequence ID" value="RZT84630.1"/>
    <property type="molecule type" value="Genomic_DNA"/>
</dbReference>
<gene>
    <name evidence="5" type="ORF">EV383_1481</name>
</gene>
<accession>A0A4V2FQK4</accession>
<evidence type="ECO:0000313" key="6">
    <source>
        <dbReference type="Proteomes" id="UP000291591"/>
    </source>
</evidence>
<name>A0A4V2FQK4_PSEST</name>
<dbReference type="InterPro" id="IPR018523">
    <property type="entry name" value="Isocitrate_lyase_ph_CS"/>
</dbReference>
<dbReference type="PROSITE" id="PS00161">
    <property type="entry name" value="ISOCITRATE_LYASE"/>
    <property type="match status" value="1"/>
</dbReference>
<dbReference type="FunFam" id="3.20.20.60:FF:000009">
    <property type="entry name" value="2-methylisocitrate lyase"/>
    <property type="match status" value="1"/>
</dbReference>
<dbReference type="Pfam" id="PF13714">
    <property type="entry name" value="PEP_mutase"/>
    <property type="match status" value="1"/>
</dbReference>
<comment type="caution">
    <text evidence="5">The sequence shown here is derived from an EMBL/GenBank/DDBJ whole genome shotgun (WGS) entry which is preliminary data.</text>
</comment>
<dbReference type="SUPFAM" id="SSF51621">
    <property type="entry name" value="Phosphoenolpyruvate/pyruvate domain"/>
    <property type="match status" value="1"/>
</dbReference>
<comment type="similarity">
    <text evidence="1">Belongs to the isocitrate lyase/PEP mutase superfamily. Methylisocitrate lyase family.</text>
</comment>
<evidence type="ECO:0000256" key="4">
    <source>
        <dbReference type="ARBA" id="ARBA00073849"/>
    </source>
</evidence>
<keyword evidence="5" id="KW-0456">Lyase</keyword>
<proteinExistence type="inferred from homology"/>
<evidence type="ECO:0000313" key="5">
    <source>
        <dbReference type="EMBL" id="RZT84630.1"/>
    </source>
</evidence>
<dbReference type="PANTHER" id="PTHR42905">
    <property type="entry name" value="PHOSPHOENOLPYRUVATE CARBOXYLASE"/>
    <property type="match status" value="1"/>
</dbReference>
<comment type="catalytic activity">
    <reaction evidence="2">
        <text>3-hydroxybutane-1,2,3-tricarboxylate = pyruvate + succinate</text>
        <dbReference type="Rhea" id="RHEA:57504"/>
        <dbReference type="ChEBI" id="CHEBI:15361"/>
        <dbReference type="ChEBI" id="CHEBI:30031"/>
        <dbReference type="ChEBI" id="CHEBI:141790"/>
    </reaction>
</comment>